<evidence type="ECO:0000313" key="15">
    <source>
        <dbReference type="Proteomes" id="UP000094455"/>
    </source>
</evidence>
<reference evidence="14 15" key="1">
    <citation type="journal article" date="2016" name="Proc. Natl. Acad. Sci. U.S.A.">
        <title>Comparative genomics of biotechnologically important yeasts.</title>
        <authorList>
            <person name="Riley R."/>
            <person name="Haridas S."/>
            <person name="Wolfe K.H."/>
            <person name="Lopes M.R."/>
            <person name="Hittinger C.T."/>
            <person name="Goeker M."/>
            <person name="Salamov A.A."/>
            <person name="Wisecaver J.H."/>
            <person name="Long T.M."/>
            <person name="Calvey C.H."/>
            <person name="Aerts A.L."/>
            <person name="Barry K.W."/>
            <person name="Choi C."/>
            <person name="Clum A."/>
            <person name="Coughlan A.Y."/>
            <person name="Deshpande S."/>
            <person name="Douglass A.P."/>
            <person name="Hanson S.J."/>
            <person name="Klenk H.-P."/>
            <person name="LaButti K.M."/>
            <person name="Lapidus A."/>
            <person name="Lindquist E.A."/>
            <person name="Lipzen A.M."/>
            <person name="Meier-Kolthoff J.P."/>
            <person name="Ohm R.A."/>
            <person name="Otillar R.P."/>
            <person name="Pangilinan J.L."/>
            <person name="Peng Y."/>
            <person name="Rokas A."/>
            <person name="Rosa C.A."/>
            <person name="Scheuner C."/>
            <person name="Sibirny A.A."/>
            <person name="Slot J.C."/>
            <person name="Stielow J.B."/>
            <person name="Sun H."/>
            <person name="Kurtzman C.P."/>
            <person name="Blackwell M."/>
            <person name="Grigoriev I.V."/>
            <person name="Jeffries T.W."/>
        </authorList>
    </citation>
    <scope>NUCLEOTIDE SEQUENCE [LARGE SCALE GENOMIC DNA]</scope>
    <source>
        <strain evidence="14 15">NRRL Y-2026</strain>
    </source>
</reference>
<dbReference type="GO" id="GO:0036503">
    <property type="term" value="P:ERAD pathway"/>
    <property type="evidence" value="ECO:0007669"/>
    <property type="project" value="EnsemblFungi"/>
</dbReference>
<dbReference type="GO" id="GO:0061631">
    <property type="term" value="F:ubiquitin conjugating enzyme activity"/>
    <property type="evidence" value="ECO:0007669"/>
    <property type="project" value="UniProtKB-EC"/>
</dbReference>
<keyword evidence="4 12" id="KW-0547">Nucleotide-binding</keyword>
<evidence type="ECO:0000256" key="12">
    <source>
        <dbReference type="RuleBase" id="RU362109"/>
    </source>
</evidence>
<dbReference type="Pfam" id="PF00179">
    <property type="entry name" value="UQ_con"/>
    <property type="match status" value="1"/>
</dbReference>
<dbReference type="PANTHER" id="PTHR24067">
    <property type="entry name" value="UBIQUITIN-CONJUGATING ENZYME E2"/>
    <property type="match status" value="1"/>
</dbReference>
<dbReference type="PROSITE" id="PS00183">
    <property type="entry name" value="UBC_1"/>
    <property type="match status" value="1"/>
</dbReference>
<evidence type="ECO:0000256" key="4">
    <source>
        <dbReference type="ARBA" id="ARBA00022741"/>
    </source>
</evidence>
<keyword evidence="15" id="KW-1185">Reference proteome</keyword>
<accession>A0A1E3NRG6</accession>
<dbReference type="GO" id="GO:0031505">
    <property type="term" value="P:fungal-type cell wall organization"/>
    <property type="evidence" value="ECO:0007669"/>
    <property type="project" value="EnsemblFungi"/>
</dbReference>
<dbReference type="Gene3D" id="3.10.110.10">
    <property type="entry name" value="Ubiquitin Conjugating Enzyme"/>
    <property type="match status" value="1"/>
</dbReference>
<comment type="catalytic activity">
    <reaction evidence="1">
        <text>S-ubiquitinyl-[E1 ubiquitin-activating enzyme]-L-cysteine + [E2 ubiquitin-conjugating enzyme]-L-cysteine = [E1 ubiquitin-activating enzyme]-L-cysteine + S-ubiquitinyl-[E2 ubiquitin-conjugating enzyme]-L-cysteine.</text>
        <dbReference type="EC" id="2.3.2.23"/>
    </reaction>
</comment>
<dbReference type="SMART" id="SM00212">
    <property type="entry name" value="UBCc"/>
    <property type="match status" value="1"/>
</dbReference>
<dbReference type="EC" id="2.3.2.23" evidence="2"/>
<gene>
    <name evidence="14" type="ORF">PICMEDRAFT_9187</name>
</gene>
<sequence>MPPKGNYTTAHKRLLRELRELVENPVEGIIACPISDDDLFHWRCVITGPEDTPYEFGVFEARLDFPRDYPLSPPTMKFVTPLLHPNVYKDGKVCISILHEPGNDPLNYESADERWGPLQSIEKILLSVSSMIADPNPNSPANVDAAKLWRYNRDSYNKTVEQHVFESLGLKPPAP</sequence>
<evidence type="ECO:0000256" key="5">
    <source>
        <dbReference type="ARBA" id="ARBA00022786"/>
    </source>
</evidence>
<feature type="domain" description="UBC core" evidence="13">
    <location>
        <begin position="9"/>
        <end position="169"/>
    </location>
</feature>
<dbReference type="RefSeq" id="XP_019019772.1">
    <property type="nucleotide sequence ID" value="XM_019165075.1"/>
</dbReference>
<keyword evidence="5 12" id="KW-0833">Ubl conjugation pathway</keyword>
<evidence type="ECO:0000256" key="7">
    <source>
        <dbReference type="ARBA" id="ARBA00022966"/>
    </source>
</evidence>
<evidence type="ECO:0000256" key="9">
    <source>
        <dbReference type="ARBA" id="ARBA00031729"/>
    </source>
</evidence>
<dbReference type="GeneID" id="30181762"/>
<keyword evidence="3" id="KW-0808">Transferase</keyword>
<dbReference type="AlphaFoldDB" id="A0A1E3NRG6"/>
<evidence type="ECO:0000256" key="11">
    <source>
        <dbReference type="PROSITE-ProRule" id="PRU10133"/>
    </source>
</evidence>
<dbReference type="GO" id="GO:0006325">
    <property type="term" value="P:chromatin organization"/>
    <property type="evidence" value="ECO:0007669"/>
    <property type="project" value="EnsemblFungi"/>
</dbReference>
<comment type="similarity">
    <text evidence="12">Belongs to the ubiquitin-conjugating enzyme family.</text>
</comment>
<keyword evidence="6 12" id="KW-0067">ATP-binding</keyword>
<proteinExistence type="inferred from homology"/>
<organism evidence="14 15">
    <name type="scientific">Pichia membranifaciens NRRL Y-2026</name>
    <dbReference type="NCBI Taxonomy" id="763406"/>
    <lineage>
        <taxon>Eukaryota</taxon>
        <taxon>Fungi</taxon>
        <taxon>Dikarya</taxon>
        <taxon>Ascomycota</taxon>
        <taxon>Saccharomycotina</taxon>
        <taxon>Pichiomycetes</taxon>
        <taxon>Pichiales</taxon>
        <taxon>Pichiaceae</taxon>
        <taxon>Pichia</taxon>
    </lineage>
</organism>
<dbReference type="GO" id="GO:0000837">
    <property type="term" value="C:Doa10p ubiquitin ligase complex"/>
    <property type="evidence" value="ECO:0007669"/>
    <property type="project" value="EnsemblFungi"/>
</dbReference>
<evidence type="ECO:0000256" key="2">
    <source>
        <dbReference type="ARBA" id="ARBA00012486"/>
    </source>
</evidence>
<dbReference type="EMBL" id="KV454001">
    <property type="protein sequence ID" value="ODQ48659.1"/>
    <property type="molecule type" value="Genomic_DNA"/>
</dbReference>
<dbReference type="GO" id="GO:0005524">
    <property type="term" value="F:ATP binding"/>
    <property type="evidence" value="ECO:0007669"/>
    <property type="project" value="UniProtKB-UniRule"/>
</dbReference>
<name>A0A1E3NRG6_9ASCO</name>
<dbReference type="OrthoDB" id="19692at2759"/>
<dbReference type="FunFam" id="3.10.110.10:FF:000008">
    <property type="entry name" value="Ubiquitin-conjugating enzyme E2 G2"/>
    <property type="match status" value="1"/>
</dbReference>
<dbReference type="GO" id="GO:1990389">
    <property type="term" value="C:CUE1-UBC7 ubiquitin-conjugating enzyme complex"/>
    <property type="evidence" value="ECO:0007669"/>
    <property type="project" value="EnsemblFungi"/>
</dbReference>
<protein>
    <recommendedName>
        <fullName evidence="2">E2 ubiquitin-conjugating enzyme</fullName>
        <ecNumber evidence="2">2.3.2.23</ecNumber>
    </recommendedName>
    <alternativeName>
        <fullName evidence="10">E2 ubiquitin-conjugating enzyme 7</fullName>
    </alternativeName>
    <alternativeName>
        <fullName evidence="9">Ubiquitin carrier protein</fullName>
    </alternativeName>
    <alternativeName>
        <fullName evidence="8">Ubiquitin-protein ligase</fullName>
    </alternativeName>
</protein>
<dbReference type="SUPFAM" id="SSF54495">
    <property type="entry name" value="UBC-like"/>
    <property type="match status" value="1"/>
</dbReference>
<dbReference type="InterPro" id="IPR016135">
    <property type="entry name" value="UBQ-conjugating_enzyme/RWD"/>
</dbReference>
<evidence type="ECO:0000256" key="10">
    <source>
        <dbReference type="ARBA" id="ARBA00077195"/>
    </source>
</evidence>
<evidence type="ECO:0000256" key="1">
    <source>
        <dbReference type="ARBA" id="ARBA00000485"/>
    </source>
</evidence>
<evidence type="ECO:0000256" key="8">
    <source>
        <dbReference type="ARBA" id="ARBA00030012"/>
    </source>
</evidence>
<dbReference type="GO" id="GO:0180027">
    <property type="term" value="P:inner nuclear membrane-associated protein degradation pathway"/>
    <property type="evidence" value="ECO:0007669"/>
    <property type="project" value="EnsemblFungi"/>
</dbReference>
<evidence type="ECO:0000259" key="13">
    <source>
        <dbReference type="PROSITE" id="PS50127"/>
    </source>
</evidence>
<feature type="active site" description="Glycyl thioester intermediate" evidence="11">
    <location>
        <position position="94"/>
    </location>
</feature>
<evidence type="ECO:0000256" key="6">
    <source>
        <dbReference type="ARBA" id="ARBA00022840"/>
    </source>
</evidence>
<dbReference type="GO" id="GO:0000839">
    <property type="term" value="C:Hrd1p ubiquitin ligase ERAD-L complex"/>
    <property type="evidence" value="ECO:0007669"/>
    <property type="project" value="EnsemblFungi"/>
</dbReference>
<dbReference type="InterPro" id="IPR050113">
    <property type="entry name" value="Ub_conjugating_enzyme"/>
</dbReference>
<dbReference type="STRING" id="763406.A0A1E3NRG6"/>
<dbReference type="InterPro" id="IPR023313">
    <property type="entry name" value="UBQ-conjugating_AS"/>
</dbReference>
<evidence type="ECO:0000313" key="14">
    <source>
        <dbReference type="EMBL" id="ODQ48659.1"/>
    </source>
</evidence>
<evidence type="ECO:0000256" key="3">
    <source>
        <dbReference type="ARBA" id="ARBA00022679"/>
    </source>
</evidence>
<dbReference type="InterPro" id="IPR000608">
    <property type="entry name" value="UBC"/>
</dbReference>
<keyword evidence="7" id="KW-0882">Thioester bond</keyword>
<dbReference type="Proteomes" id="UP000094455">
    <property type="component" value="Unassembled WGS sequence"/>
</dbReference>
<dbReference type="PROSITE" id="PS50127">
    <property type="entry name" value="UBC_2"/>
    <property type="match status" value="1"/>
</dbReference>